<dbReference type="KEGG" id="fra:Francci3_3902"/>
<dbReference type="AlphaFoldDB" id="Q2J640"/>
<dbReference type="Proteomes" id="UP000001937">
    <property type="component" value="Chromosome"/>
</dbReference>
<feature type="region of interest" description="Disordered" evidence="1">
    <location>
        <begin position="67"/>
        <end position="134"/>
    </location>
</feature>
<dbReference type="HOGENOM" id="CLU_2057938_0_0_11"/>
<evidence type="ECO:0000313" key="3">
    <source>
        <dbReference type="EMBL" id="ABD13252.1"/>
    </source>
</evidence>
<keyword evidence="4" id="KW-1185">Reference proteome</keyword>
<organism evidence="3 4">
    <name type="scientific">Frankia casuarinae (strain DSM 45818 / CECT 9043 / HFP020203 / CcI3)</name>
    <dbReference type="NCBI Taxonomy" id="106370"/>
    <lineage>
        <taxon>Bacteria</taxon>
        <taxon>Bacillati</taxon>
        <taxon>Actinomycetota</taxon>
        <taxon>Actinomycetes</taxon>
        <taxon>Frankiales</taxon>
        <taxon>Frankiaceae</taxon>
        <taxon>Frankia</taxon>
    </lineage>
</organism>
<evidence type="ECO:0000256" key="2">
    <source>
        <dbReference type="SAM" id="Phobius"/>
    </source>
</evidence>
<sequence length="134" mass="13682">MWRTPEDTRCEDVPVNEVFAASVLVERKIDAGAVGLLVVLALIAASSVIFFFLSKSLRRMRSNVASGEFAGVDPDPNAMRRLDGGDGPVIDGEVVEETAGTAGAGSTAGLAGGGEQLDLPTQPGPPAGSAGSDR</sequence>
<keyword evidence="2" id="KW-0472">Membrane</keyword>
<evidence type="ECO:0000256" key="1">
    <source>
        <dbReference type="SAM" id="MobiDB-lite"/>
    </source>
</evidence>
<feature type="transmembrane region" description="Helical" evidence="2">
    <location>
        <begin position="31"/>
        <end position="53"/>
    </location>
</feature>
<accession>Q2J640</accession>
<proteinExistence type="predicted"/>
<dbReference type="EMBL" id="CP000249">
    <property type="protein sequence ID" value="ABD13252.1"/>
    <property type="molecule type" value="Genomic_DNA"/>
</dbReference>
<name>Q2J640_FRACC</name>
<keyword evidence="2" id="KW-1133">Transmembrane helix</keyword>
<feature type="compositionally biased region" description="Low complexity" evidence="1">
    <location>
        <begin position="97"/>
        <end position="109"/>
    </location>
</feature>
<gene>
    <name evidence="3" type="ordered locus">Francci3_3902</name>
</gene>
<protein>
    <submittedName>
        <fullName evidence="3">Uncharacterized protein</fullName>
    </submittedName>
</protein>
<evidence type="ECO:0000313" key="4">
    <source>
        <dbReference type="Proteomes" id="UP000001937"/>
    </source>
</evidence>
<keyword evidence="2" id="KW-0812">Transmembrane</keyword>
<reference evidence="3 4" key="1">
    <citation type="journal article" date="2007" name="Genome Res.">
        <title>Genome characteristics of facultatively symbiotic Frankia sp. strains reflect host range and host plant biogeography.</title>
        <authorList>
            <person name="Normand P."/>
            <person name="Lapierre P."/>
            <person name="Tisa L.S."/>
            <person name="Gogarten J.P."/>
            <person name="Alloisio N."/>
            <person name="Bagnarol E."/>
            <person name="Bassi C.A."/>
            <person name="Berry A.M."/>
            <person name="Bickhart D.M."/>
            <person name="Choisne N."/>
            <person name="Couloux A."/>
            <person name="Cournoyer B."/>
            <person name="Cruveiller S."/>
            <person name="Daubin V."/>
            <person name="Demange N."/>
            <person name="Francino M.P."/>
            <person name="Goltsman E."/>
            <person name="Huang Y."/>
            <person name="Kopp O.R."/>
            <person name="Labarre L."/>
            <person name="Lapidus A."/>
            <person name="Lavire C."/>
            <person name="Marechal J."/>
            <person name="Martinez M."/>
            <person name="Mastronunzio J.E."/>
            <person name="Mullin B.C."/>
            <person name="Niemann J."/>
            <person name="Pujic P."/>
            <person name="Rawnsley T."/>
            <person name="Rouy Z."/>
            <person name="Schenowitz C."/>
            <person name="Sellstedt A."/>
            <person name="Tavares F."/>
            <person name="Tomkins J.P."/>
            <person name="Vallenet D."/>
            <person name="Valverde C."/>
            <person name="Wall L.G."/>
            <person name="Wang Y."/>
            <person name="Medigue C."/>
            <person name="Benson D.R."/>
        </authorList>
    </citation>
    <scope>NUCLEOTIDE SEQUENCE [LARGE SCALE GENOMIC DNA]</scope>
    <source>
        <strain evidence="4">DSM 45818 / CECT 9043 / CcI3</strain>
    </source>
</reference>